<reference evidence="1" key="1">
    <citation type="submission" date="2022-07" db="EMBL/GenBank/DDBJ databases">
        <title>Phylogenomic reconstructions and comparative analyses of Kickxellomycotina fungi.</title>
        <authorList>
            <person name="Reynolds N.K."/>
            <person name="Stajich J.E."/>
            <person name="Barry K."/>
            <person name="Grigoriev I.V."/>
            <person name="Crous P."/>
            <person name="Smith M.E."/>
        </authorList>
    </citation>
    <scope>NUCLEOTIDE SEQUENCE</scope>
    <source>
        <strain evidence="1">NRRL 1566</strain>
    </source>
</reference>
<keyword evidence="2" id="KW-1185">Reference proteome</keyword>
<organism evidence="1 2">
    <name type="scientific">Coemansia brasiliensis</name>
    <dbReference type="NCBI Taxonomy" id="2650707"/>
    <lineage>
        <taxon>Eukaryota</taxon>
        <taxon>Fungi</taxon>
        <taxon>Fungi incertae sedis</taxon>
        <taxon>Zoopagomycota</taxon>
        <taxon>Kickxellomycotina</taxon>
        <taxon>Kickxellomycetes</taxon>
        <taxon>Kickxellales</taxon>
        <taxon>Kickxellaceae</taxon>
        <taxon>Coemansia</taxon>
    </lineage>
</organism>
<proteinExistence type="predicted"/>
<name>A0A9W8LWM3_9FUNG</name>
<comment type="caution">
    <text evidence="1">The sequence shown here is derived from an EMBL/GenBank/DDBJ whole genome shotgun (WGS) entry which is preliminary data.</text>
</comment>
<accession>A0A9W8LWM3</accession>
<protein>
    <recommendedName>
        <fullName evidence="3">F-box domain-containing protein</fullName>
    </recommendedName>
</protein>
<evidence type="ECO:0008006" key="3">
    <source>
        <dbReference type="Google" id="ProtNLM"/>
    </source>
</evidence>
<sequence>MNIPEDILKLIFDAIQPVSLKQYQCHVPQLQQRYKWLLPMAAVSRSWRQACLRLAYRTLIIEINTETGTTASNIPALLEIDQEALAREVCISIHGPESISPEELHEKLQRAKLFATAWLGVDLLHVSQQSQNMVNHRYNRIYETAEAVIAEWEQLNTDLSISLPSLRQIALDDLSSFDAYGHLWLDQLINEHASGPYKLNSLRVFSDTPPRLNLQHPMQIARLHIDGVTFSRPLMPSWLLIQAEYLRELTLSS</sequence>
<gene>
    <name evidence="1" type="ORF">IWW36_005899</name>
</gene>
<feature type="non-terminal residue" evidence="1">
    <location>
        <position position="253"/>
    </location>
</feature>
<dbReference type="EMBL" id="JANBUW010001760">
    <property type="protein sequence ID" value="KAJ2842460.1"/>
    <property type="molecule type" value="Genomic_DNA"/>
</dbReference>
<evidence type="ECO:0000313" key="1">
    <source>
        <dbReference type="EMBL" id="KAJ2842460.1"/>
    </source>
</evidence>
<dbReference type="AlphaFoldDB" id="A0A9W8LWM3"/>
<dbReference type="Proteomes" id="UP001139887">
    <property type="component" value="Unassembled WGS sequence"/>
</dbReference>
<dbReference type="OrthoDB" id="5569077at2759"/>
<evidence type="ECO:0000313" key="2">
    <source>
        <dbReference type="Proteomes" id="UP001139887"/>
    </source>
</evidence>